<gene>
    <name evidence="1" type="ORF">H5411_33355</name>
</gene>
<proteinExistence type="predicted"/>
<organism evidence="1 2">
    <name type="scientific">Amycolatopsis echigonensis</name>
    <dbReference type="NCBI Taxonomy" id="2576905"/>
    <lineage>
        <taxon>Bacteria</taxon>
        <taxon>Bacillati</taxon>
        <taxon>Actinomycetota</taxon>
        <taxon>Actinomycetes</taxon>
        <taxon>Pseudonocardiales</taxon>
        <taxon>Pseudonocardiaceae</taxon>
        <taxon>Amycolatopsis</taxon>
    </lineage>
</organism>
<dbReference type="EMBL" id="JACJHR010000064">
    <property type="protein sequence ID" value="MBB2504016.1"/>
    <property type="molecule type" value="Genomic_DNA"/>
</dbReference>
<comment type="caution">
    <text evidence="1">The sequence shown here is derived from an EMBL/GenBank/DDBJ whole genome shotgun (WGS) entry which is preliminary data.</text>
</comment>
<evidence type="ECO:0000313" key="2">
    <source>
        <dbReference type="Proteomes" id="UP000550260"/>
    </source>
</evidence>
<dbReference type="AlphaFoldDB" id="A0A8E2B7K8"/>
<dbReference type="Proteomes" id="UP000550260">
    <property type="component" value="Unassembled WGS sequence"/>
</dbReference>
<dbReference type="RefSeq" id="WP_183126098.1">
    <property type="nucleotide sequence ID" value="NZ_JACJHR010000064.1"/>
</dbReference>
<evidence type="ECO:0000313" key="1">
    <source>
        <dbReference type="EMBL" id="MBB2504016.1"/>
    </source>
</evidence>
<protein>
    <submittedName>
        <fullName evidence="1">Uncharacterized protein</fullName>
    </submittedName>
</protein>
<accession>A0A8E2B7K8</accession>
<sequence length="144" mass="15489">MNRYIFTQQHRDNLPWWNGTWLPQTVPSEAHVQVQLPSKPIHWVPDLGAGCQPSPLAGLVPTWLLPLRATVDLLGTGTLPNAGRISGTTEISVFDYRVAGVGIAALCLRPEPAVSDPTLLGFPPGTPPFFVLTLIVGVPQLGLP</sequence>
<name>A0A8E2B7K8_9PSEU</name>
<reference evidence="1 2" key="1">
    <citation type="submission" date="2020-08" db="EMBL/GenBank/DDBJ databases">
        <title>Amycolatopsis echigonensis JCM 21831.</title>
        <authorList>
            <person name="Tedsree N."/>
            <person name="Kuncharoen N."/>
            <person name="Likhitwitayawuid K."/>
            <person name="Tanasupawat S."/>
        </authorList>
    </citation>
    <scope>NUCLEOTIDE SEQUENCE [LARGE SCALE GENOMIC DNA]</scope>
    <source>
        <strain evidence="1 2">JCM 21831</strain>
    </source>
</reference>